<keyword evidence="5" id="KW-0067">ATP-binding</keyword>
<proteinExistence type="inferred from homology"/>
<dbReference type="Gene3D" id="3.30.420.40">
    <property type="match status" value="2"/>
</dbReference>
<comment type="similarity">
    <text evidence="1 7">Belongs to the FGGY kinase family.</text>
</comment>
<evidence type="ECO:0000256" key="1">
    <source>
        <dbReference type="ARBA" id="ARBA00009156"/>
    </source>
</evidence>
<evidence type="ECO:0000259" key="9">
    <source>
        <dbReference type="Pfam" id="PF02782"/>
    </source>
</evidence>
<dbReference type="PIRSF" id="PIRSF000538">
    <property type="entry name" value="GlpK"/>
    <property type="match status" value="1"/>
</dbReference>
<dbReference type="RefSeq" id="WP_199040885.1">
    <property type="nucleotide sequence ID" value="NZ_JAELXS010000012.1"/>
</dbReference>
<evidence type="ECO:0000256" key="7">
    <source>
        <dbReference type="RuleBase" id="RU003733"/>
    </source>
</evidence>
<feature type="domain" description="Carbohydrate kinase FGGY C-terminal" evidence="9">
    <location>
        <begin position="261"/>
        <end position="445"/>
    </location>
</feature>
<reference evidence="11" key="1">
    <citation type="submission" date="2020-12" db="EMBL/GenBank/DDBJ databases">
        <title>Hymenobacter sp.</title>
        <authorList>
            <person name="Kim M.K."/>
        </authorList>
    </citation>
    <scope>NUCLEOTIDE SEQUENCE [LARGE SCALE GENOMIC DNA]</scope>
    <source>
        <strain evidence="11">BT553</strain>
    </source>
</reference>
<evidence type="ECO:0000256" key="5">
    <source>
        <dbReference type="ARBA" id="ARBA00022840"/>
    </source>
</evidence>
<name>A0ABS0XTT2_9SPHN</name>
<evidence type="ECO:0000313" key="10">
    <source>
        <dbReference type="EMBL" id="MBJ6123446.1"/>
    </source>
</evidence>
<keyword evidence="11" id="KW-1185">Reference proteome</keyword>
<keyword evidence="4 7" id="KW-0418">Kinase</keyword>
<protein>
    <recommendedName>
        <fullName evidence="6">ATP:glycerol 3-phosphotransferase</fullName>
    </recommendedName>
</protein>
<feature type="domain" description="Carbohydrate kinase FGGY N-terminal" evidence="8">
    <location>
        <begin position="5"/>
        <end position="250"/>
    </location>
</feature>
<dbReference type="InterPro" id="IPR018484">
    <property type="entry name" value="FGGY_N"/>
</dbReference>
<keyword evidence="3" id="KW-0547">Nucleotide-binding</keyword>
<dbReference type="InterPro" id="IPR000577">
    <property type="entry name" value="Carb_kinase_FGGY"/>
</dbReference>
<dbReference type="InterPro" id="IPR018485">
    <property type="entry name" value="FGGY_C"/>
</dbReference>
<evidence type="ECO:0000256" key="6">
    <source>
        <dbReference type="ARBA" id="ARBA00043149"/>
    </source>
</evidence>
<comment type="caution">
    <text evidence="10">The sequence shown here is derived from an EMBL/GenBank/DDBJ whole genome shotgun (WGS) entry which is preliminary data.</text>
</comment>
<dbReference type="PANTHER" id="PTHR10196">
    <property type="entry name" value="SUGAR KINASE"/>
    <property type="match status" value="1"/>
</dbReference>
<dbReference type="CDD" id="cd07769">
    <property type="entry name" value="ASKHA_NBD_FGGY_GK"/>
    <property type="match status" value="1"/>
</dbReference>
<evidence type="ECO:0000259" key="8">
    <source>
        <dbReference type="Pfam" id="PF00370"/>
    </source>
</evidence>
<evidence type="ECO:0000256" key="3">
    <source>
        <dbReference type="ARBA" id="ARBA00022741"/>
    </source>
</evidence>
<dbReference type="InterPro" id="IPR043129">
    <property type="entry name" value="ATPase_NBD"/>
</dbReference>
<dbReference type="InterPro" id="IPR018483">
    <property type="entry name" value="Carb_kinase_FGGY_CS"/>
</dbReference>
<dbReference type="EMBL" id="JAELXS010000012">
    <property type="protein sequence ID" value="MBJ6123446.1"/>
    <property type="molecule type" value="Genomic_DNA"/>
</dbReference>
<evidence type="ECO:0000256" key="2">
    <source>
        <dbReference type="ARBA" id="ARBA00022679"/>
    </source>
</evidence>
<dbReference type="GO" id="GO:0016301">
    <property type="term" value="F:kinase activity"/>
    <property type="evidence" value="ECO:0007669"/>
    <property type="project" value="UniProtKB-KW"/>
</dbReference>
<sequence length="488" mass="50757">MREPVILSVDQGTTNSKAVLIRADGTILSNRSKPMRVHHPRPGWAEQSAAEIWEAVAALIDDLVTAAPQAVVSAIAIANQRETIVLWDAATGRAVAPAITWQCARSADRCETLAAAGHGEAIAVRSGLALNPMFSAGKLAWLLDEVPDGQRRAQCGELRAGTVDSWLLWNLTGGAVHATDHGNASRTQLLNLDTGTWDAELAALFDVPLTILPQVMSSDACFGTTAAGATALPPGTPIHAMMGDSHAALFAHSITGPGRVKATIGTGSSLMTATDSRVHSTHGLSSTIAWSRGGTVHHALEGNITVSGHAAAFATSLLGLADESTLTRLAESVDGSEGVVFVPALAGLGAPHWAAAARGTITGMTLATTPAHIARATIEAIALQIGDVLAAMEADLSLRFAALSVDGGASRSDLLVWCLADLTDRLVLRPHIAEASALGAARMAADALGMPEWTAASPPDRFAPTLPEDRRTAIRQAWRQAVARTVWP</sequence>
<dbReference type="Pfam" id="PF00370">
    <property type="entry name" value="FGGY_N"/>
    <property type="match status" value="1"/>
</dbReference>
<dbReference type="PANTHER" id="PTHR10196:SF69">
    <property type="entry name" value="GLYCEROL KINASE"/>
    <property type="match status" value="1"/>
</dbReference>
<keyword evidence="2 7" id="KW-0808">Transferase</keyword>
<dbReference type="SUPFAM" id="SSF53067">
    <property type="entry name" value="Actin-like ATPase domain"/>
    <property type="match status" value="2"/>
</dbReference>
<dbReference type="PROSITE" id="PS00933">
    <property type="entry name" value="FGGY_KINASES_1"/>
    <property type="match status" value="1"/>
</dbReference>
<dbReference type="Proteomes" id="UP000640426">
    <property type="component" value="Unassembled WGS sequence"/>
</dbReference>
<organism evidence="10 11">
    <name type="scientific">Sphingomonas mollis</name>
    <dbReference type="NCBI Taxonomy" id="2795726"/>
    <lineage>
        <taxon>Bacteria</taxon>
        <taxon>Pseudomonadati</taxon>
        <taxon>Pseudomonadota</taxon>
        <taxon>Alphaproteobacteria</taxon>
        <taxon>Sphingomonadales</taxon>
        <taxon>Sphingomonadaceae</taxon>
        <taxon>Sphingomonas</taxon>
    </lineage>
</organism>
<evidence type="ECO:0000313" key="11">
    <source>
        <dbReference type="Proteomes" id="UP000640426"/>
    </source>
</evidence>
<accession>A0ABS0XTT2</accession>
<evidence type="ECO:0000256" key="4">
    <source>
        <dbReference type="ARBA" id="ARBA00022777"/>
    </source>
</evidence>
<gene>
    <name evidence="10" type="ORF">JAO74_16790</name>
</gene>
<dbReference type="Pfam" id="PF02782">
    <property type="entry name" value="FGGY_C"/>
    <property type="match status" value="1"/>
</dbReference>
<dbReference type="PROSITE" id="PS00445">
    <property type="entry name" value="FGGY_KINASES_2"/>
    <property type="match status" value="1"/>
</dbReference>